<feature type="transmembrane region" description="Helical" evidence="6">
    <location>
        <begin position="12"/>
        <end position="31"/>
    </location>
</feature>
<evidence type="ECO:0000256" key="1">
    <source>
        <dbReference type="ARBA" id="ARBA00004141"/>
    </source>
</evidence>
<evidence type="ECO:0000313" key="7">
    <source>
        <dbReference type="EMBL" id="VDG28528.1"/>
    </source>
</evidence>
<dbReference type="Gene3D" id="1.20.1260.100">
    <property type="entry name" value="TspO/MBR protein"/>
    <property type="match status" value="1"/>
</dbReference>
<dbReference type="InterPro" id="IPR038330">
    <property type="entry name" value="TspO/MBR-related_sf"/>
</dbReference>
<dbReference type="InterPro" id="IPR004307">
    <property type="entry name" value="TspO_MBR"/>
</dbReference>
<feature type="transmembrane region" description="Helical" evidence="6">
    <location>
        <begin position="109"/>
        <end position="130"/>
    </location>
</feature>
<protein>
    <submittedName>
        <fullName evidence="7">Sensory protein [Lactobacillus plantarum JDM1]</fullName>
    </submittedName>
</protein>
<dbReference type="GO" id="GO:0033013">
    <property type="term" value="P:tetrapyrrole metabolic process"/>
    <property type="evidence" value="ECO:0007669"/>
    <property type="project" value="UniProtKB-ARBA"/>
</dbReference>
<feature type="transmembrane region" description="Helical" evidence="6">
    <location>
        <begin position="137"/>
        <end position="160"/>
    </location>
</feature>
<dbReference type="EMBL" id="UYIG01000113">
    <property type="protein sequence ID" value="VDG28528.1"/>
    <property type="molecule type" value="Genomic_DNA"/>
</dbReference>
<keyword evidence="8" id="KW-1185">Reference proteome</keyword>
<accession>A0A660DYR2</accession>
<reference evidence="7 8" key="1">
    <citation type="submission" date="2018-11" db="EMBL/GenBank/DDBJ databases">
        <authorList>
            <person name="Wuyts S."/>
        </authorList>
    </citation>
    <scope>NUCLEOTIDE SEQUENCE [LARGE SCALE GENOMIC DNA]</scope>
    <source>
        <strain evidence="7">Lactobacillus mudanjiangensis AMBF249</strain>
    </source>
</reference>
<dbReference type="AlphaFoldDB" id="A0A660DYR2"/>
<dbReference type="FunFam" id="1.20.1260.100:FF:000001">
    <property type="entry name" value="translocator protein 2"/>
    <property type="match status" value="1"/>
</dbReference>
<name>A0A660DYR2_9LACO</name>
<dbReference type="GO" id="GO:0016020">
    <property type="term" value="C:membrane"/>
    <property type="evidence" value="ECO:0007669"/>
    <property type="project" value="UniProtKB-SubCell"/>
</dbReference>
<evidence type="ECO:0000256" key="2">
    <source>
        <dbReference type="ARBA" id="ARBA00007524"/>
    </source>
</evidence>
<evidence type="ECO:0000256" key="4">
    <source>
        <dbReference type="ARBA" id="ARBA00022989"/>
    </source>
</evidence>
<dbReference type="CDD" id="cd15904">
    <property type="entry name" value="TSPO_MBR"/>
    <property type="match status" value="1"/>
</dbReference>
<dbReference type="OrthoDB" id="9795496at2"/>
<evidence type="ECO:0000256" key="5">
    <source>
        <dbReference type="ARBA" id="ARBA00023136"/>
    </source>
</evidence>
<evidence type="ECO:0000256" key="3">
    <source>
        <dbReference type="ARBA" id="ARBA00022692"/>
    </source>
</evidence>
<evidence type="ECO:0000313" key="8">
    <source>
        <dbReference type="Proteomes" id="UP000289996"/>
    </source>
</evidence>
<feature type="transmembrane region" description="Helical" evidence="6">
    <location>
        <begin position="51"/>
        <end position="73"/>
    </location>
</feature>
<comment type="similarity">
    <text evidence="2">Belongs to the TspO/BZRP family.</text>
</comment>
<dbReference type="Proteomes" id="UP000289996">
    <property type="component" value="Unassembled WGS sequence"/>
</dbReference>
<keyword evidence="3 6" id="KW-0812">Transmembrane</keyword>
<dbReference type="RefSeq" id="WP_130851776.1">
    <property type="nucleotide sequence ID" value="NZ_UYIG01000113.1"/>
</dbReference>
<feature type="transmembrane region" description="Helical" evidence="6">
    <location>
        <begin position="85"/>
        <end position="103"/>
    </location>
</feature>
<gene>
    <name evidence="7" type="ORF">MUDAN_MDHGFNIF_02959</name>
</gene>
<proteinExistence type="inferred from homology"/>
<comment type="subcellular location">
    <subcellularLocation>
        <location evidence="1">Membrane</location>
        <topology evidence="1">Multi-pass membrane protein</topology>
    </subcellularLocation>
</comment>
<sequence>MDKTYLRVHWWEIVLWLIGVAIIGRLSSLLAGDIRAIYNGFQLPPLAPPDYLFGLVWPVLYALMAIAGALIAHQPRTSAKKRLDYLLFSFQLFLNFCWSIVFFGQNEKWLGLAIILLLDLFVACLIARLYQPARWAAYLLMPYLIWILFATYLTVGVALLN</sequence>
<dbReference type="PANTHER" id="PTHR10057">
    <property type="entry name" value="PERIPHERAL-TYPE BENZODIAZEPINE RECEPTOR"/>
    <property type="match status" value="1"/>
</dbReference>
<keyword evidence="5 6" id="KW-0472">Membrane</keyword>
<evidence type="ECO:0000256" key="6">
    <source>
        <dbReference type="SAM" id="Phobius"/>
    </source>
</evidence>
<keyword evidence="4 6" id="KW-1133">Transmembrane helix</keyword>
<dbReference type="PANTHER" id="PTHR10057:SF0">
    <property type="entry name" value="TRANSLOCATOR PROTEIN"/>
    <property type="match status" value="1"/>
</dbReference>
<dbReference type="PIRSF" id="PIRSF005859">
    <property type="entry name" value="PBR"/>
    <property type="match status" value="1"/>
</dbReference>
<organism evidence="7 8">
    <name type="scientific">Lactiplantibacillus mudanjiangensis</name>
    <dbReference type="NCBI Taxonomy" id="1296538"/>
    <lineage>
        <taxon>Bacteria</taxon>
        <taxon>Bacillati</taxon>
        <taxon>Bacillota</taxon>
        <taxon>Bacilli</taxon>
        <taxon>Lactobacillales</taxon>
        <taxon>Lactobacillaceae</taxon>
        <taxon>Lactiplantibacillus</taxon>
    </lineage>
</organism>
<dbReference type="Pfam" id="PF03073">
    <property type="entry name" value="TspO_MBR"/>
    <property type="match status" value="1"/>
</dbReference>